<proteinExistence type="predicted"/>
<evidence type="ECO:0008006" key="3">
    <source>
        <dbReference type="Google" id="ProtNLM"/>
    </source>
</evidence>
<protein>
    <recommendedName>
        <fullName evidence="3">PilZ domain-containing protein</fullName>
    </recommendedName>
</protein>
<dbReference type="OrthoDB" id="5497376at2"/>
<reference evidence="1" key="1">
    <citation type="submission" date="2016-02" db="EMBL/GenBank/DDBJ databases">
        <title>Halorhodospira halochloris DSM-1059 complete genome, version 2.</title>
        <authorList>
            <person name="Tsukatani Y."/>
        </authorList>
    </citation>
    <scope>NUCLEOTIDE SEQUENCE</scope>
    <source>
        <strain evidence="1">DSM 1059</strain>
    </source>
</reference>
<gene>
    <name evidence="1" type="ORF">HH1059_23940</name>
</gene>
<dbReference type="AlphaFoldDB" id="A0A0X8X6G0"/>
<sequence length="273" mass="31640">MSETTPAAEARRELRHPIESITLPFLGSRGDNLQPFQYLLRDVSSSGVGVFLPSWLTNRERLRQGDPVFFHLPFFFGERRILNQGYVTWQRYSEDETGQMVGARLTSGAPLSYPLAISIDDQQIQIDLRRFKSPEALAQRIIHDSVLLKRGILIYLRHLESLFSRVSDLDRVEYGVFREQIIGDVRRRIQDNLAYLEPFDLLASDTPEFETPITDRIDLDEFRAAMEPEINLELFEFALGTETSELYLGSIKTLEHRLYLNYNAYVMIYIQAL</sequence>
<dbReference type="EMBL" id="AP017372">
    <property type="protein sequence ID" value="BAU56465.1"/>
    <property type="molecule type" value="Genomic_DNA"/>
</dbReference>
<dbReference type="KEGG" id="hhk:HH1059_23940"/>
<evidence type="ECO:0000313" key="1">
    <source>
        <dbReference type="EMBL" id="BAU56465.1"/>
    </source>
</evidence>
<accession>A0A0X8X6G0</accession>
<organism evidence="1 2">
    <name type="scientific">Halorhodospira halochloris</name>
    <name type="common">Ectothiorhodospira halochloris</name>
    <dbReference type="NCBI Taxonomy" id="1052"/>
    <lineage>
        <taxon>Bacteria</taxon>
        <taxon>Pseudomonadati</taxon>
        <taxon>Pseudomonadota</taxon>
        <taxon>Gammaproteobacteria</taxon>
        <taxon>Chromatiales</taxon>
        <taxon>Ectothiorhodospiraceae</taxon>
        <taxon>Halorhodospira</taxon>
    </lineage>
</organism>
<dbReference type="RefSeq" id="WP_096406350.1">
    <property type="nucleotide sequence ID" value="NZ_AP017372.2"/>
</dbReference>
<evidence type="ECO:0000313" key="2">
    <source>
        <dbReference type="Proteomes" id="UP000218890"/>
    </source>
</evidence>
<keyword evidence="2" id="KW-1185">Reference proteome</keyword>
<dbReference type="Proteomes" id="UP000218890">
    <property type="component" value="Chromosome"/>
</dbReference>
<name>A0A0X8X6G0_HALHR</name>